<evidence type="ECO:0000256" key="1">
    <source>
        <dbReference type="ARBA" id="ARBA00004613"/>
    </source>
</evidence>
<dbReference type="Proteomes" id="UP001195483">
    <property type="component" value="Unassembled WGS sequence"/>
</dbReference>
<keyword evidence="7" id="KW-1185">Reference proteome</keyword>
<dbReference type="SUPFAM" id="SSF57997">
    <property type="entry name" value="Tropomyosin"/>
    <property type="match status" value="1"/>
</dbReference>
<sequence length="365" mass="41170">MKIFTVCLAFILCTFASGAQPPGIDSQRISIFDLTRLDVQNSLGISIGYVKSMLESMERKLLQTENHVRMLEDKVQTYERKYMLIEQESMSAKKSLKRLEDTFRESENVQSVQVRNLTRRLESMEHRLSHVDELEMKLHKAESRLSLVEELETKLKAVEQILVKINTESRDNEMKELSSLSEVNDHANIHSMIGNDHSDNQWYESPIDRNVTERKKVHTEQTKGLPFNRLRGLPLEDRVAFRVSGLTGHQPFHPGQRLTFASLDYNEGGGFHMSIGTFICPKTGTYFFVGTISSAGGGYVSTAIKIDGEVKIAQYSAYGHPGDNMSTGAAVTHCRAGDSVWMELTAGEYMGAWTTMSGFLLWADN</sequence>
<dbReference type="EMBL" id="JAEAOA010000451">
    <property type="protein sequence ID" value="KAK3607971.1"/>
    <property type="molecule type" value="Genomic_DNA"/>
</dbReference>
<evidence type="ECO:0000259" key="5">
    <source>
        <dbReference type="PROSITE" id="PS50871"/>
    </source>
</evidence>
<dbReference type="GO" id="GO:0005581">
    <property type="term" value="C:collagen trimer"/>
    <property type="evidence" value="ECO:0007669"/>
    <property type="project" value="UniProtKB-KW"/>
</dbReference>
<evidence type="ECO:0000256" key="3">
    <source>
        <dbReference type="SAM" id="Coils"/>
    </source>
</evidence>
<accession>A0AAE0TCS0</accession>
<evidence type="ECO:0000256" key="4">
    <source>
        <dbReference type="SAM" id="SignalP"/>
    </source>
</evidence>
<evidence type="ECO:0000256" key="2">
    <source>
        <dbReference type="ARBA" id="ARBA00022525"/>
    </source>
</evidence>
<dbReference type="PANTHER" id="PTHR15427">
    <property type="entry name" value="EMILIN ELASTIN MICROFIBRIL INTERFACE-LOCATED PROTEIN ELASTIN MICROFIBRIL INTERFACER"/>
    <property type="match status" value="1"/>
</dbReference>
<name>A0AAE0TCS0_9BIVA</name>
<feature type="coiled-coil region" evidence="3">
    <location>
        <begin position="114"/>
        <end position="168"/>
    </location>
</feature>
<dbReference type="SUPFAM" id="SSF49842">
    <property type="entry name" value="TNF-like"/>
    <property type="match status" value="1"/>
</dbReference>
<gene>
    <name evidence="6" type="ORF">CHS0354_006571</name>
</gene>
<reference evidence="6" key="1">
    <citation type="journal article" date="2021" name="Genome Biol. Evol.">
        <title>A High-Quality Reference Genome for a Parasitic Bivalve with Doubly Uniparental Inheritance (Bivalvia: Unionida).</title>
        <authorList>
            <person name="Smith C.H."/>
        </authorList>
    </citation>
    <scope>NUCLEOTIDE SEQUENCE</scope>
    <source>
        <strain evidence="6">CHS0354</strain>
    </source>
</reference>
<proteinExistence type="predicted"/>
<protein>
    <recommendedName>
        <fullName evidence="5">C1q domain-containing protein</fullName>
    </recommendedName>
</protein>
<dbReference type="AlphaFoldDB" id="A0AAE0TCS0"/>
<dbReference type="PANTHER" id="PTHR15427:SF33">
    <property type="entry name" value="COLLAGEN IV NC1 DOMAIN-CONTAINING PROTEIN"/>
    <property type="match status" value="1"/>
</dbReference>
<keyword evidence="2" id="KW-0964">Secreted</keyword>
<dbReference type="PRINTS" id="PR00007">
    <property type="entry name" value="COMPLEMNTC1Q"/>
</dbReference>
<keyword evidence="3" id="KW-0175">Coiled coil</keyword>
<dbReference type="InterPro" id="IPR001073">
    <property type="entry name" value="C1q_dom"/>
</dbReference>
<reference evidence="6" key="3">
    <citation type="submission" date="2023-05" db="EMBL/GenBank/DDBJ databases">
        <authorList>
            <person name="Smith C.H."/>
        </authorList>
    </citation>
    <scope>NUCLEOTIDE SEQUENCE</scope>
    <source>
        <strain evidence="6">CHS0354</strain>
        <tissue evidence="6">Mantle</tissue>
    </source>
</reference>
<dbReference type="Pfam" id="PF00386">
    <property type="entry name" value="C1q"/>
    <property type="match status" value="1"/>
</dbReference>
<keyword evidence="4" id="KW-0732">Signal</keyword>
<dbReference type="Gene3D" id="2.60.120.40">
    <property type="match status" value="1"/>
</dbReference>
<dbReference type="InterPro" id="IPR008983">
    <property type="entry name" value="Tumour_necrosis_fac-like_dom"/>
</dbReference>
<evidence type="ECO:0000313" key="6">
    <source>
        <dbReference type="EMBL" id="KAK3607971.1"/>
    </source>
</evidence>
<feature type="chain" id="PRO_5042190012" description="C1q domain-containing protein" evidence="4">
    <location>
        <begin position="19"/>
        <end position="365"/>
    </location>
</feature>
<feature type="coiled-coil region" evidence="3">
    <location>
        <begin position="54"/>
        <end position="88"/>
    </location>
</feature>
<comment type="caution">
    <text evidence="6">The sequence shown here is derived from an EMBL/GenBank/DDBJ whole genome shotgun (WGS) entry which is preliminary data.</text>
</comment>
<reference evidence="6" key="2">
    <citation type="journal article" date="2021" name="Genome Biol. Evol.">
        <title>Developing a high-quality reference genome for a parasitic bivalve with doubly uniparental inheritance (Bivalvia: Unionida).</title>
        <authorList>
            <person name="Smith C.H."/>
        </authorList>
    </citation>
    <scope>NUCLEOTIDE SEQUENCE</scope>
    <source>
        <strain evidence="6">CHS0354</strain>
        <tissue evidence="6">Mantle</tissue>
    </source>
</reference>
<evidence type="ECO:0000313" key="7">
    <source>
        <dbReference type="Proteomes" id="UP001195483"/>
    </source>
</evidence>
<dbReference type="InterPro" id="IPR050392">
    <property type="entry name" value="Collagen/C1q_domain"/>
</dbReference>
<organism evidence="6 7">
    <name type="scientific">Potamilus streckersoni</name>
    <dbReference type="NCBI Taxonomy" id="2493646"/>
    <lineage>
        <taxon>Eukaryota</taxon>
        <taxon>Metazoa</taxon>
        <taxon>Spiralia</taxon>
        <taxon>Lophotrochozoa</taxon>
        <taxon>Mollusca</taxon>
        <taxon>Bivalvia</taxon>
        <taxon>Autobranchia</taxon>
        <taxon>Heteroconchia</taxon>
        <taxon>Palaeoheterodonta</taxon>
        <taxon>Unionida</taxon>
        <taxon>Unionoidea</taxon>
        <taxon>Unionidae</taxon>
        <taxon>Ambleminae</taxon>
        <taxon>Lampsilini</taxon>
        <taxon>Potamilus</taxon>
    </lineage>
</organism>
<comment type="subcellular location">
    <subcellularLocation>
        <location evidence="1">Secreted</location>
    </subcellularLocation>
</comment>
<dbReference type="SMART" id="SM00110">
    <property type="entry name" value="C1Q"/>
    <property type="match status" value="1"/>
</dbReference>
<dbReference type="PROSITE" id="PS50871">
    <property type="entry name" value="C1Q"/>
    <property type="match status" value="1"/>
</dbReference>
<feature type="domain" description="C1q" evidence="5">
    <location>
        <begin position="234"/>
        <end position="365"/>
    </location>
</feature>
<feature type="signal peptide" evidence="4">
    <location>
        <begin position="1"/>
        <end position="18"/>
    </location>
</feature>